<organism evidence="3 4">
    <name type="scientific">Pythium insidiosum</name>
    <name type="common">Pythiosis disease agent</name>
    <dbReference type="NCBI Taxonomy" id="114742"/>
    <lineage>
        <taxon>Eukaryota</taxon>
        <taxon>Sar</taxon>
        <taxon>Stramenopiles</taxon>
        <taxon>Oomycota</taxon>
        <taxon>Peronosporomycetes</taxon>
        <taxon>Pythiales</taxon>
        <taxon>Pythiaceae</taxon>
        <taxon>Pythium</taxon>
    </lineage>
</organism>
<evidence type="ECO:0000313" key="4">
    <source>
        <dbReference type="Proteomes" id="UP001209570"/>
    </source>
</evidence>
<evidence type="ECO:0000256" key="1">
    <source>
        <dbReference type="SAM" id="Phobius"/>
    </source>
</evidence>
<keyword evidence="4" id="KW-1185">Reference proteome</keyword>
<evidence type="ECO:0000256" key="2">
    <source>
        <dbReference type="SAM" id="SignalP"/>
    </source>
</evidence>
<evidence type="ECO:0000313" key="3">
    <source>
        <dbReference type="EMBL" id="KAJ0402654.1"/>
    </source>
</evidence>
<protein>
    <recommendedName>
        <fullName evidence="5">Transmembrane protein</fullName>
    </recommendedName>
</protein>
<feature type="chain" id="PRO_5042116577" description="Transmembrane protein" evidence="2">
    <location>
        <begin position="39"/>
        <end position="463"/>
    </location>
</feature>
<keyword evidence="1" id="KW-0812">Transmembrane</keyword>
<accession>A0AAD5MCE9</accession>
<feature type="signal peptide" evidence="2">
    <location>
        <begin position="1"/>
        <end position="38"/>
    </location>
</feature>
<dbReference type="Proteomes" id="UP001209570">
    <property type="component" value="Unassembled WGS sequence"/>
</dbReference>
<keyword evidence="1" id="KW-1133">Transmembrane helix</keyword>
<comment type="caution">
    <text evidence="3">The sequence shown here is derived from an EMBL/GenBank/DDBJ whole genome shotgun (WGS) entry which is preliminary data.</text>
</comment>
<reference evidence="3" key="1">
    <citation type="submission" date="2021-12" db="EMBL/GenBank/DDBJ databases">
        <title>Prjna785345.</title>
        <authorList>
            <person name="Rujirawat T."/>
            <person name="Krajaejun T."/>
        </authorList>
    </citation>
    <scope>NUCLEOTIDE SEQUENCE</scope>
    <source>
        <strain evidence="3">Pi057C3</strain>
    </source>
</reference>
<dbReference type="EMBL" id="JAKCXM010000097">
    <property type="protein sequence ID" value="KAJ0402654.1"/>
    <property type="molecule type" value="Genomic_DNA"/>
</dbReference>
<keyword evidence="1" id="KW-0472">Membrane</keyword>
<name>A0AAD5MCE9_PYTIN</name>
<feature type="transmembrane region" description="Helical" evidence="1">
    <location>
        <begin position="419"/>
        <end position="439"/>
    </location>
</feature>
<evidence type="ECO:0008006" key="5">
    <source>
        <dbReference type="Google" id="ProtNLM"/>
    </source>
</evidence>
<gene>
    <name evidence="3" type="ORF">P43SY_007519</name>
</gene>
<proteinExistence type="predicted"/>
<dbReference type="AlphaFoldDB" id="A0AAD5MCE9"/>
<sequence>MTQGLSSDPCPRRRRCSRTTTLLLLLSALLLSLDGAAAAGLDFPQLYRYSCVDGRCMHIVRDDPSLFKDAVECMTKCGSAPPLDEVGDTQLSDSPDMAIGSERNGTCVNCSMVARTNFNFPKLFSAFSLSPQQLGQTATCRFKASIEIGMPMGWSFNTSTSQCFLGDVPVNCSHVDNTTVISLDANSIGGLMARPHGMFSFYIDGVSTRSNPGRFNEQTLLKMRFASQGCIPNADVNTVQAFSLELTAPSYELKGLFTNTEMEATTPRIMSTTSVSMTFESGAVLRAGSFILLRVARDLEPAFGELIRGVNNARMRHQDNDVKLKLDVGRANLSFTIPETYAVPINNGDELSITFDNFRNPANTYSMIEKGYLSAFQGLSLAVDNSLINFYKVERGCGGYLVWTIQPSKAYVYWYSAQYFFSSVMVVSLCFHWAAVLSFKAFKKLTFKSPVVLFYFIANAAKQ</sequence>
<keyword evidence="2" id="KW-0732">Signal</keyword>